<dbReference type="STRING" id="990121.A0A0V0Z5C0"/>
<sequence length="190" mass="21325">MEITLFKWDHFSNRNSFGRPSVKTICNNPCYTAALLIAGPAEFKDTAGVDRGWLLPTDPHDPTRRTSVADDDPLGQPPLNEPPIYRTAACRGTVSKTVGNQISVDPPRCPPAAKAFCILERRRARGIFSRSRALTDVWTSCTSRSVFRGCRRGDETERARTNKHTATACKLARTRRQIRWPNPAGRYKLK</sequence>
<feature type="compositionally biased region" description="Basic and acidic residues" evidence="1">
    <location>
        <begin position="58"/>
        <end position="68"/>
    </location>
</feature>
<name>A0A0V0Z5C0_9BILA</name>
<proteinExistence type="predicted"/>
<gene>
    <name evidence="2" type="ORF">T12_1255</name>
</gene>
<dbReference type="Proteomes" id="UP000054783">
    <property type="component" value="Unassembled WGS sequence"/>
</dbReference>
<keyword evidence="3" id="KW-1185">Reference proteome</keyword>
<dbReference type="AlphaFoldDB" id="A0A0V0Z5C0"/>
<dbReference type="EMBL" id="JYDQ01000416">
    <property type="protein sequence ID" value="KRY07700.1"/>
    <property type="molecule type" value="Genomic_DNA"/>
</dbReference>
<feature type="region of interest" description="Disordered" evidence="1">
    <location>
        <begin position="54"/>
        <end position="82"/>
    </location>
</feature>
<reference evidence="2 3" key="1">
    <citation type="submission" date="2015-01" db="EMBL/GenBank/DDBJ databases">
        <title>Evolution of Trichinella species and genotypes.</title>
        <authorList>
            <person name="Korhonen P.K."/>
            <person name="Edoardo P."/>
            <person name="Giuseppe L.R."/>
            <person name="Gasser R.B."/>
        </authorList>
    </citation>
    <scope>NUCLEOTIDE SEQUENCE [LARGE SCALE GENOMIC DNA]</scope>
    <source>
        <strain evidence="2">ISS2496</strain>
    </source>
</reference>
<evidence type="ECO:0000313" key="2">
    <source>
        <dbReference type="EMBL" id="KRY07700.1"/>
    </source>
</evidence>
<evidence type="ECO:0000313" key="3">
    <source>
        <dbReference type="Proteomes" id="UP000054783"/>
    </source>
</evidence>
<protein>
    <submittedName>
        <fullName evidence="2">Uncharacterized protein</fullName>
    </submittedName>
</protein>
<accession>A0A0V0Z5C0</accession>
<comment type="caution">
    <text evidence="2">The sequence shown here is derived from an EMBL/GenBank/DDBJ whole genome shotgun (WGS) entry which is preliminary data.</text>
</comment>
<organism evidence="2 3">
    <name type="scientific">Trichinella patagoniensis</name>
    <dbReference type="NCBI Taxonomy" id="990121"/>
    <lineage>
        <taxon>Eukaryota</taxon>
        <taxon>Metazoa</taxon>
        <taxon>Ecdysozoa</taxon>
        <taxon>Nematoda</taxon>
        <taxon>Enoplea</taxon>
        <taxon>Dorylaimia</taxon>
        <taxon>Trichinellida</taxon>
        <taxon>Trichinellidae</taxon>
        <taxon>Trichinella</taxon>
    </lineage>
</organism>
<evidence type="ECO:0000256" key="1">
    <source>
        <dbReference type="SAM" id="MobiDB-lite"/>
    </source>
</evidence>